<feature type="transmembrane region" description="Helical" evidence="6">
    <location>
        <begin position="114"/>
        <end position="134"/>
    </location>
</feature>
<dbReference type="Gene3D" id="1.20.1420.30">
    <property type="entry name" value="NCX, central ion-binding region"/>
    <property type="match status" value="2"/>
</dbReference>
<keyword evidence="3 6" id="KW-0812">Transmembrane</keyword>
<feature type="domain" description="Sodium/calcium exchanger membrane region" evidence="7">
    <location>
        <begin position="453"/>
        <end position="601"/>
    </location>
</feature>
<evidence type="ECO:0000313" key="8">
    <source>
        <dbReference type="EMBL" id="TMW62968.1"/>
    </source>
</evidence>
<proteinExistence type="predicted"/>
<dbReference type="InterPro" id="IPR044880">
    <property type="entry name" value="NCX_ion-bd_dom_sf"/>
</dbReference>
<feature type="domain" description="Sodium/calcium exchanger membrane region" evidence="7">
    <location>
        <begin position="45"/>
        <end position="188"/>
    </location>
</feature>
<comment type="subcellular location">
    <subcellularLocation>
        <location evidence="1">Membrane</location>
        <topology evidence="1">Multi-pass membrane protein</topology>
    </subcellularLocation>
</comment>
<dbReference type="InterPro" id="IPR004837">
    <property type="entry name" value="NaCa_Exmemb"/>
</dbReference>
<evidence type="ECO:0000256" key="1">
    <source>
        <dbReference type="ARBA" id="ARBA00004141"/>
    </source>
</evidence>
<dbReference type="OrthoDB" id="407410at2759"/>
<dbReference type="GO" id="GO:0008324">
    <property type="term" value="F:monoatomic cation transmembrane transporter activity"/>
    <property type="evidence" value="ECO:0007669"/>
    <property type="project" value="TreeGrafter"/>
</dbReference>
<protein>
    <recommendedName>
        <fullName evidence="7">Sodium/calcium exchanger membrane region domain-containing protein</fullName>
    </recommendedName>
</protein>
<evidence type="ECO:0000256" key="3">
    <source>
        <dbReference type="ARBA" id="ARBA00022692"/>
    </source>
</evidence>
<dbReference type="GO" id="GO:0016020">
    <property type="term" value="C:membrane"/>
    <property type="evidence" value="ECO:0007669"/>
    <property type="project" value="UniProtKB-SubCell"/>
</dbReference>
<keyword evidence="9" id="KW-1185">Reference proteome</keyword>
<feature type="transmembrane region" description="Helical" evidence="6">
    <location>
        <begin position="146"/>
        <end position="164"/>
    </location>
</feature>
<dbReference type="AlphaFoldDB" id="A0A8K1FLS1"/>
<keyword evidence="4 6" id="KW-1133">Transmembrane helix</keyword>
<dbReference type="PANTHER" id="PTHR12266:SF0">
    <property type="entry name" value="MITOCHONDRIAL SODIUM_CALCIUM EXCHANGER PROTEIN"/>
    <property type="match status" value="1"/>
</dbReference>
<evidence type="ECO:0000313" key="9">
    <source>
        <dbReference type="Proteomes" id="UP000794436"/>
    </source>
</evidence>
<feature type="transmembrane region" description="Helical" evidence="6">
    <location>
        <begin position="447"/>
        <end position="466"/>
    </location>
</feature>
<dbReference type="InterPro" id="IPR051359">
    <property type="entry name" value="CaCA_antiporter"/>
</dbReference>
<feature type="transmembrane region" description="Helical" evidence="6">
    <location>
        <begin position="555"/>
        <end position="574"/>
    </location>
</feature>
<evidence type="ECO:0000256" key="6">
    <source>
        <dbReference type="SAM" id="Phobius"/>
    </source>
</evidence>
<evidence type="ECO:0000259" key="7">
    <source>
        <dbReference type="Pfam" id="PF01699"/>
    </source>
</evidence>
<dbReference type="PANTHER" id="PTHR12266">
    <property type="entry name" value="NA+/CA2+ K+ INDEPENDENT EXCHANGER"/>
    <property type="match status" value="1"/>
</dbReference>
<dbReference type="Pfam" id="PF01699">
    <property type="entry name" value="Na_Ca_ex"/>
    <property type="match status" value="2"/>
</dbReference>
<dbReference type="EMBL" id="SPLM01000073">
    <property type="protein sequence ID" value="TMW62968.1"/>
    <property type="molecule type" value="Genomic_DNA"/>
</dbReference>
<feature type="transmembrane region" description="Helical" evidence="6">
    <location>
        <begin position="27"/>
        <end position="55"/>
    </location>
</feature>
<evidence type="ECO:0000256" key="2">
    <source>
        <dbReference type="ARBA" id="ARBA00022448"/>
    </source>
</evidence>
<accession>A0A8K1FLS1</accession>
<keyword evidence="2" id="KW-0813">Transport</keyword>
<dbReference type="Proteomes" id="UP000794436">
    <property type="component" value="Unassembled WGS sequence"/>
</dbReference>
<sequence length="612" mass="66487">MTLAFDCDASAAERNATLGPLDIDYLYIHYCVFAGVPLASYAVLALWLCLLFFFLGCTADGYFSPTLASISEKLHVPYDVAGVTFLAFGNGAPDVFSSIAAYSSGVGEAGINELLGGAMFVSNVVVGCVAIASSVQVQRWAFSRDVAALMLALLLLLVLSTRSIEGNDQGDGTQLLFLSVYAAYVGTVVLPECLMRFRYRVKQEVRRSRDDSTRGVLSAFWHALSPRGSNKPVMSFPDEGTNGSSSAASYAFITRPDGVGSVELGSPKRKAETFPGAVIEDHFQDFSDSLTSPLISEDERTVVSEDDAEGANMDSPSWVRFSYGARVVESAYWRHLRWRWRMQRRIVQLSGGTESRLVKVISLPNILLVMARDLTVPLLDADTWSRSLASVSLVTVPQLVLWTTGDTNTKIGPDNTPLWVIVLAAGVIAGLTSSFTTHRSRAPDSLLACALFLLIAFVACVCWIYTVANELVALLVAVGTITHASNSLLGLTVLSWGNSVGDLITNVSVARAGFPEMAIAGCYGGPVFNILLGLGIPMTLAFFRGDPLQIELDDHAWISMGFLFFTLTLSYVVFRRHDYFCPSWYGKTLVAFYSVYTVLNIILALKHSQETS</sequence>
<reference evidence="8" key="1">
    <citation type="submission" date="2019-03" db="EMBL/GenBank/DDBJ databases">
        <title>Long read genome sequence of the mycoparasitic Pythium oligandrum ATCC 38472 isolated from sugarbeet rhizosphere.</title>
        <authorList>
            <person name="Gaulin E."/>
        </authorList>
    </citation>
    <scope>NUCLEOTIDE SEQUENCE</scope>
    <source>
        <strain evidence="8">ATCC 38472_TT</strain>
    </source>
</reference>
<feature type="transmembrane region" description="Helical" evidence="6">
    <location>
        <begin position="176"/>
        <end position="197"/>
    </location>
</feature>
<feature type="transmembrane region" description="Helical" evidence="6">
    <location>
        <begin position="472"/>
        <end position="496"/>
    </location>
</feature>
<organism evidence="8 9">
    <name type="scientific">Pythium oligandrum</name>
    <name type="common">Mycoparasitic fungus</name>
    <dbReference type="NCBI Taxonomy" id="41045"/>
    <lineage>
        <taxon>Eukaryota</taxon>
        <taxon>Sar</taxon>
        <taxon>Stramenopiles</taxon>
        <taxon>Oomycota</taxon>
        <taxon>Peronosporomycetes</taxon>
        <taxon>Pythiales</taxon>
        <taxon>Pythiaceae</taxon>
        <taxon>Pythium</taxon>
    </lineage>
</organism>
<keyword evidence="5 6" id="KW-0472">Membrane</keyword>
<name>A0A8K1FLS1_PYTOL</name>
<feature type="transmembrane region" description="Helical" evidence="6">
    <location>
        <begin position="517"/>
        <end position="543"/>
    </location>
</feature>
<feature type="transmembrane region" description="Helical" evidence="6">
    <location>
        <begin position="586"/>
        <end position="605"/>
    </location>
</feature>
<evidence type="ECO:0000256" key="5">
    <source>
        <dbReference type="ARBA" id="ARBA00023136"/>
    </source>
</evidence>
<comment type="caution">
    <text evidence="8">The sequence shown here is derived from an EMBL/GenBank/DDBJ whole genome shotgun (WGS) entry which is preliminary data.</text>
</comment>
<gene>
    <name evidence="8" type="ORF">Poli38472_005586</name>
</gene>
<evidence type="ECO:0000256" key="4">
    <source>
        <dbReference type="ARBA" id="ARBA00022989"/>
    </source>
</evidence>